<comment type="caution">
    <text evidence="1">The sequence shown here is derived from an EMBL/GenBank/DDBJ whole genome shotgun (WGS) entry which is preliminary data.</text>
</comment>
<name>A0ABM8QT69_9BURK</name>
<protein>
    <submittedName>
        <fullName evidence="1">Uncharacterized protein</fullName>
    </submittedName>
</protein>
<dbReference type="Proteomes" id="UP000672526">
    <property type="component" value="Unassembled WGS sequence"/>
</dbReference>
<proteinExistence type="predicted"/>
<organism evidence="1 2">
    <name type="scientific">Paraburkholderia haematera</name>
    <dbReference type="NCBI Taxonomy" id="2793077"/>
    <lineage>
        <taxon>Bacteria</taxon>
        <taxon>Pseudomonadati</taxon>
        <taxon>Pseudomonadota</taxon>
        <taxon>Betaproteobacteria</taxon>
        <taxon>Burkholderiales</taxon>
        <taxon>Burkholderiaceae</taxon>
        <taxon>Paraburkholderia</taxon>
    </lineage>
</organism>
<sequence length="100" mass="11228">MSIAHERSRGLRDWSDQRWRSLVALSYVCHGKDGARWRFQCDCGHRGAYYLRQVQRGERTTCGCDTKPAPATAWPFPRVLGSDGRPVSSVHRAALLAQAA</sequence>
<evidence type="ECO:0000313" key="2">
    <source>
        <dbReference type="Proteomes" id="UP000672526"/>
    </source>
</evidence>
<reference evidence="1 2" key="1">
    <citation type="submission" date="2021-02" db="EMBL/GenBank/DDBJ databases">
        <authorList>
            <person name="Vanwijnsberghe S."/>
        </authorList>
    </citation>
    <scope>NUCLEOTIDE SEQUENCE [LARGE SCALE GENOMIC DNA]</scope>
    <source>
        <strain evidence="1 2">LMG 31837</strain>
    </source>
</reference>
<gene>
    <name evidence="1" type="ORF">R69888_01288</name>
</gene>
<accession>A0ABM8QT69</accession>
<evidence type="ECO:0000313" key="1">
    <source>
        <dbReference type="EMBL" id="CAE6714087.1"/>
    </source>
</evidence>
<dbReference type="EMBL" id="CAJNBK010000002">
    <property type="protein sequence ID" value="CAE6714087.1"/>
    <property type="molecule type" value="Genomic_DNA"/>
</dbReference>
<keyword evidence="2" id="KW-1185">Reference proteome</keyword>